<dbReference type="AlphaFoldDB" id="A0A516IP58"/>
<organism evidence="2 3">
    <name type="scientific">Sphingomonas xanthus</name>
    <dbReference type="NCBI Taxonomy" id="2594473"/>
    <lineage>
        <taxon>Bacteria</taxon>
        <taxon>Pseudomonadati</taxon>
        <taxon>Pseudomonadota</taxon>
        <taxon>Alphaproteobacteria</taxon>
        <taxon>Sphingomonadales</taxon>
        <taxon>Sphingomonadaceae</taxon>
        <taxon>Sphingomonas</taxon>
    </lineage>
</organism>
<keyword evidence="3" id="KW-1185">Reference proteome</keyword>
<reference evidence="2 3" key="1">
    <citation type="submission" date="2019-07" db="EMBL/GenBank/DDBJ databases">
        <title>Sphingomonas AE3 Genome sequencing and assembly.</title>
        <authorList>
            <person name="Kim H."/>
        </authorList>
    </citation>
    <scope>NUCLEOTIDE SEQUENCE [LARGE SCALE GENOMIC DNA]</scope>
    <source>
        <strain evidence="2 3">AE3</strain>
    </source>
</reference>
<name>A0A516IP58_9SPHN</name>
<dbReference type="InterPro" id="IPR009061">
    <property type="entry name" value="DNA-bd_dom_put_sf"/>
</dbReference>
<dbReference type="GO" id="GO:0003677">
    <property type="term" value="F:DNA binding"/>
    <property type="evidence" value="ECO:0007669"/>
    <property type="project" value="InterPro"/>
</dbReference>
<dbReference type="RefSeq" id="WP_147493162.1">
    <property type="nucleotide sequence ID" value="NZ_CP041659.1"/>
</dbReference>
<evidence type="ECO:0000259" key="1">
    <source>
        <dbReference type="Pfam" id="PF12728"/>
    </source>
</evidence>
<evidence type="ECO:0000313" key="3">
    <source>
        <dbReference type="Proteomes" id="UP000321857"/>
    </source>
</evidence>
<sequence length="71" mass="7777">MAPESPMGTKQAANYLGLSKSTVEKLRHFGGGPRYLKLGHLVRYRPADLDEWMTERLIGSTSEKPATAGSD</sequence>
<dbReference type="SUPFAM" id="SSF46955">
    <property type="entry name" value="Putative DNA-binding domain"/>
    <property type="match status" value="1"/>
</dbReference>
<accession>A0A516IP58</accession>
<dbReference type="Pfam" id="PF12728">
    <property type="entry name" value="HTH_17"/>
    <property type="match status" value="1"/>
</dbReference>
<gene>
    <name evidence="2" type="ORF">FMM02_01235</name>
</gene>
<proteinExistence type="predicted"/>
<dbReference type="OrthoDB" id="9806994at2"/>
<evidence type="ECO:0000313" key="2">
    <source>
        <dbReference type="EMBL" id="QDP18700.1"/>
    </source>
</evidence>
<protein>
    <submittedName>
        <fullName evidence="2">Helix-turn-helix domain-containing protein</fullName>
    </submittedName>
</protein>
<dbReference type="NCBIfam" id="TIGR01764">
    <property type="entry name" value="excise"/>
    <property type="match status" value="1"/>
</dbReference>
<dbReference type="Proteomes" id="UP000321857">
    <property type="component" value="Chromosome"/>
</dbReference>
<dbReference type="InterPro" id="IPR041657">
    <property type="entry name" value="HTH_17"/>
</dbReference>
<dbReference type="EMBL" id="CP041659">
    <property type="protein sequence ID" value="QDP18700.1"/>
    <property type="molecule type" value="Genomic_DNA"/>
</dbReference>
<dbReference type="KEGG" id="sxa:FMM02_01235"/>
<dbReference type="InterPro" id="IPR010093">
    <property type="entry name" value="SinI_DNA-bd"/>
</dbReference>
<feature type="domain" description="Helix-turn-helix" evidence="1">
    <location>
        <begin position="8"/>
        <end position="56"/>
    </location>
</feature>